<dbReference type="GeneID" id="63823976"/>
<reference evidence="3 4" key="1">
    <citation type="journal article" date="2016" name="Mol. Biol. Evol.">
        <title>Comparative Genomics of Early-Diverging Mushroom-Forming Fungi Provides Insights into the Origins of Lignocellulose Decay Capabilities.</title>
        <authorList>
            <person name="Nagy L.G."/>
            <person name="Riley R."/>
            <person name="Tritt A."/>
            <person name="Adam C."/>
            <person name="Daum C."/>
            <person name="Floudas D."/>
            <person name="Sun H."/>
            <person name="Yadav J.S."/>
            <person name="Pangilinan J."/>
            <person name="Larsson K.H."/>
            <person name="Matsuura K."/>
            <person name="Barry K."/>
            <person name="Labutti K."/>
            <person name="Kuo R."/>
            <person name="Ohm R.A."/>
            <person name="Bhattacharya S.S."/>
            <person name="Shirouzu T."/>
            <person name="Yoshinaga Y."/>
            <person name="Martin F.M."/>
            <person name="Grigoriev I.V."/>
            <person name="Hibbett D.S."/>
        </authorList>
    </citation>
    <scope>NUCLEOTIDE SEQUENCE [LARGE SCALE GENOMIC DNA]</scope>
    <source>
        <strain evidence="3 4">93-53</strain>
    </source>
</reference>
<evidence type="ECO:0000259" key="2">
    <source>
        <dbReference type="PROSITE" id="PS51651"/>
    </source>
</evidence>
<dbReference type="RefSeq" id="XP_040765582.1">
    <property type="nucleotide sequence ID" value="XM_040906947.1"/>
</dbReference>
<evidence type="ECO:0000256" key="1">
    <source>
        <dbReference type="PROSITE-ProRule" id="PRU00984"/>
    </source>
</evidence>
<dbReference type="PROSITE" id="PS51651">
    <property type="entry name" value="DOCKER"/>
    <property type="match status" value="1"/>
</dbReference>
<dbReference type="PANTHER" id="PTHR45653">
    <property type="entry name" value="DEDICATOR OF CYTOKINESIS"/>
    <property type="match status" value="1"/>
</dbReference>
<comment type="similarity">
    <text evidence="1">Belongs to the DOCK family.</text>
</comment>
<dbReference type="GO" id="GO:0007264">
    <property type="term" value="P:small GTPase-mediated signal transduction"/>
    <property type="evidence" value="ECO:0007669"/>
    <property type="project" value="InterPro"/>
</dbReference>
<dbReference type="OrthoDB" id="18896at2759"/>
<dbReference type="InterPro" id="IPR043161">
    <property type="entry name" value="DOCK_C_lobe_A"/>
</dbReference>
<proteinExistence type="inferred from homology"/>
<sequence length="421" mass="47447">MWDALGWSEELANGGMMTVHENYQAALNPLVGHIVNLCLSHHDQLRLVAVHILYCMIISKYHVSGIFNHIEHELVSNLDTLFMSDSKGDDITCAFFIGNLHRLFEESDIDEQLRALVDTFLQEVNMFLDLLLSVCALSESEEFADDRVIATLHLINFIQQIGRDEIYIKYVHQLVNMHLQAQNYVEAALTLKLHADLHDWDLNSFTPAMEDLGKGKAWESTIEICKELAVQHAEVMFNYARLAEILHHKAALLERIVTDQRYYSDYFRVAFYGSFPAAIHNKQFILLKPMGDLPVDIHFGTDQYIQYTTVTPGPGQDLPIFTNPDVSSQIRAYHEHSAIKLFSYSRPATRISPDVIGMQILQISPVQSAIQEVEEKMCEVAGLNLRYSILAKTSQAVPTNSLAMNLNTIIDVPAGSGIGAS</sequence>
<name>A0A165EVD7_9APHY</name>
<protein>
    <recommendedName>
        <fullName evidence="2">DOCKER domain-containing protein</fullName>
    </recommendedName>
</protein>
<dbReference type="GO" id="GO:0031267">
    <property type="term" value="F:small GTPase binding"/>
    <property type="evidence" value="ECO:0007669"/>
    <property type="project" value="TreeGrafter"/>
</dbReference>
<dbReference type="GO" id="GO:0005886">
    <property type="term" value="C:plasma membrane"/>
    <property type="evidence" value="ECO:0007669"/>
    <property type="project" value="TreeGrafter"/>
</dbReference>
<dbReference type="Proteomes" id="UP000076871">
    <property type="component" value="Unassembled WGS sequence"/>
</dbReference>
<gene>
    <name evidence="3" type="ORF">LAESUDRAFT_713185</name>
</gene>
<dbReference type="GO" id="GO:0005737">
    <property type="term" value="C:cytoplasm"/>
    <property type="evidence" value="ECO:0007669"/>
    <property type="project" value="TreeGrafter"/>
</dbReference>
<dbReference type="PANTHER" id="PTHR45653:SF10">
    <property type="entry name" value="MYOBLAST CITY, ISOFORM B"/>
    <property type="match status" value="1"/>
</dbReference>
<accession>A0A165EVD7</accession>
<keyword evidence="4" id="KW-1185">Reference proteome</keyword>
<evidence type="ECO:0000313" key="3">
    <source>
        <dbReference type="EMBL" id="KZT07842.1"/>
    </source>
</evidence>
<feature type="domain" description="DOCKER" evidence="2">
    <location>
        <begin position="118"/>
        <end position="421"/>
    </location>
</feature>
<dbReference type="EMBL" id="KV427617">
    <property type="protein sequence ID" value="KZT07842.1"/>
    <property type="molecule type" value="Genomic_DNA"/>
</dbReference>
<dbReference type="InterPro" id="IPR026791">
    <property type="entry name" value="DOCK"/>
</dbReference>
<dbReference type="Gene3D" id="1.25.40.410">
    <property type="match status" value="2"/>
</dbReference>
<dbReference type="InterPro" id="IPR027357">
    <property type="entry name" value="DOCKER_dom"/>
</dbReference>
<organism evidence="3 4">
    <name type="scientific">Laetiporus sulphureus 93-53</name>
    <dbReference type="NCBI Taxonomy" id="1314785"/>
    <lineage>
        <taxon>Eukaryota</taxon>
        <taxon>Fungi</taxon>
        <taxon>Dikarya</taxon>
        <taxon>Basidiomycota</taxon>
        <taxon>Agaricomycotina</taxon>
        <taxon>Agaricomycetes</taxon>
        <taxon>Polyporales</taxon>
        <taxon>Laetiporus</taxon>
    </lineage>
</organism>
<dbReference type="GO" id="GO:0005085">
    <property type="term" value="F:guanyl-nucleotide exchange factor activity"/>
    <property type="evidence" value="ECO:0007669"/>
    <property type="project" value="InterPro"/>
</dbReference>
<dbReference type="InParanoid" id="A0A165EVD7"/>
<dbReference type="AlphaFoldDB" id="A0A165EVD7"/>
<evidence type="ECO:0000313" key="4">
    <source>
        <dbReference type="Proteomes" id="UP000076871"/>
    </source>
</evidence>
<dbReference type="STRING" id="1314785.A0A165EVD7"/>